<dbReference type="InterPro" id="IPR000719">
    <property type="entry name" value="Prot_kinase_dom"/>
</dbReference>
<dbReference type="RefSeq" id="XP_012206192.1">
    <property type="nucleotide sequence ID" value="XM_012350802.1"/>
</dbReference>
<feature type="transmembrane region" description="Helical" evidence="1">
    <location>
        <begin position="109"/>
        <end position="133"/>
    </location>
</feature>
<dbReference type="VEuPathDB" id="FungiDB:SPRG_11924"/>
<keyword evidence="1" id="KW-0472">Membrane</keyword>
<dbReference type="InterPro" id="IPR051681">
    <property type="entry name" value="Ser/Thr_Kinases-Pseudokinases"/>
</dbReference>
<dbReference type="PROSITE" id="PS50011">
    <property type="entry name" value="PROTEIN_KINASE_DOM"/>
    <property type="match status" value="1"/>
</dbReference>
<evidence type="ECO:0000259" key="2">
    <source>
        <dbReference type="PROSITE" id="PS50011"/>
    </source>
</evidence>
<keyword evidence="1" id="KW-1133">Transmembrane helix</keyword>
<dbReference type="InterPro" id="IPR011009">
    <property type="entry name" value="Kinase-like_dom_sf"/>
</dbReference>
<keyword evidence="3" id="KW-0808">Transferase</keyword>
<dbReference type="OrthoDB" id="346907at2759"/>
<gene>
    <name evidence="3" type="ORF">SPRG_11924</name>
</gene>
<dbReference type="Gene3D" id="3.30.200.20">
    <property type="entry name" value="Phosphorylase Kinase, domain 1"/>
    <property type="match status" value="1"/>
</dbReference>
<dbReference type="Gene3D" id="1.10.510.10">
    <property type="entry name" value="Transferase(Phosphotransferase) domain 1"/>
    <property type="match status" value="1"/>
</dbReference>
<dbReference type="GeneID" id="24133931"/>
<dbReference type="Pfam" id="PF07714">
    <property type="entry name" value="PK_Tyr_Ser-Thr"/>
    <property type="match status" value="1"/>
</dbReference>
<dbReference type="PROSITE" id="PS51257">
    <property type="entry name" value="PROKAR_LIPOPROTEIN"/>
    <property type="match status" value="1"/>
</dbReference>
<accession>A0A067C1S2</accession>
<dbReference type="KEGG" id="spar:SPRG_11924"/>
<feature type="domain" description="Protein kinase" evidence="2">
    <location>
        <begin position="162"/>
        <end position="408"/>
    </location>
</feature>
<dbReference type="GO" id="GO:0004674">
    <property type="term" value="F:protein serine/threonine kinase activity"/>
    <property type="evidence" value="ECO:0007669"/>
    <property type="project" value="TreeGrafter"/>
</dbReference>
<evidence type="ECO:0000256" key="1">
    <source>
        <dbReference type="SAM" id="Phobius"/>
    </source>
</evidence>
<dbReference type="AlphaFoldDB" id="A0A067C1S2"/>
<dbReference type="PANTHER" id="PTHR44329:SF214">
    <property type="entry name" value="PROTEIN KINASE DOMAIN-CONTAINING PROTEIN"/>
    <property type="match status" value="1"/>
</dbReference>
<dbReference type="GO" id="GO:0005524">
    <property type="term" value="F:ATP binding"/>
    <property type="evidence" value="ECO:0007669"/>
    <property type="project" value="InterPro"/>
</dbReference>
<organism evidence="3 4">
    <name type="scientific">Saprolegnia parasitica (strain CBS 223.65)</name>
    <dbReference type="NCBI Taxonomy" id="695850"/>
    <lineage>
        <taxon>Eukaryota</taxon>
        <taxon>Sar</taxon>
        <taxon>Stramenopiles</taxon>
        <taxon>Oomycota</taxon>
        <taxon>Saprolegniomycetes</taxon>
        <taxon>Saprolegniales</taxon>
        <taxon>Saprolegniaceae</taxon>
        <taxon>Saprolegnia</taxon>
    </lineage>
</organism>
<dbReference type="EMBL" id="KK583258">
    <property type="protein sequence ID" value="KDO23080.1"/>
    <property type="molecule type" value="Genomic_DNA"/>
</dbReference>
<keyword evidence="3" id="KW-0418">Kinase</keyword>
<proteinExistence type="predicted"/>
<dbReference type="SUPFAM" id="SSF56112">
    <property type="entry name" value="Protein kinase-like (PK-like)"/>
    <property type="match status" value="1"/>
</dbReference>
<dbReference type="Proteomes" id="UP000030745">
    <property type="component" value="Unassembled WGS sequence"/>
</dbReference>
<keyword evidence="1" id="KW-0812">Transmembrane</keyword>
<name>A0A067C1S2_SAPPC</name>
<protein>
    <submittedName>
        <fullName evidence="3">TKL protein kinase</fullName>
    </submittedName>
</protein>
<sequence length="413" mass="44617">MTPCRHLGHNPQLRTLANVSLHASHLVAFSCDGCNLSSVMLDASSYQALNALSPSTDAKGFAVDNSTAIEASVAECDRHHAARKPLWAAHGHKFFVCVLPQIDVQYTNLWSTIGVAVTSSAFLALVVVGGCLLRRDRRARQAKQLEVLNDLTLADLAMVQLDETALLLEARVAGRVWRGRYKGSVVAIKKLHVPTPAETQRFVHAIHVLTTLDGPSIVPFLGAAWTSPTDLKCVLEFMPHGDLRSYLATTPEAAVPWSRKAQFLRDILNGLVYLHDAVPMLHGCLDARHVLLDADCRAYLYGMTATALGTDSSAANRWVAPEVRHGEPLSTAADIYALGLLVAELSTHTVPVQQIEGNENGEDGSSELPVFASSCPAWVRDLALSCLATDPVHRPTALDLVSTLQSQLSDCAM</sequence>
<keyword evidence="4" id="KW-1185">Reference proteome</keyword>
<evidence type="ECO:0000313" key="3">
    <source>
        <dbReference type="EMBL" id="KDO23080.1"/>
    </source>
</evidence>
<dbReference type="InterPro" id="IPR001245">
    <property type="entry name" value="Ser-Thr/Tyr_kinase_cat_dom"/>
</dbReference>
<evidence type="ECO:0000313" key="4">
    <source>
        <dbReference type="Proteomes" id="UP000030745"/>
    </source>
</evidence>
<reference evidence="3 4" key="1">
    <citation type="journal article" date="2013" name="PLoS Genet.">
        <title>Distinctive expansion of potential virulence genes in the genome of the oomycete fish pathogen Saprolegnia parasitica.</title>
        <authorList>
            <person name="Jiang R.H."/>
            <person name="de Bruijn I."/>
            <person name="Haas B.J."/>
            <person name="Belmonte R."/>
            <person name="Lobach L."/>
            <person name="Christie J."/>
            <person name="van den Ackerveken G."/>
            <person name="Bottin A."/>
            <person name="Bulone V."/>
            <person name="Diaz-Moreno S.M."/>
            <person name="Dumas B."/>
            <person name="Fan L."/>
            <person name="Gaulin E."/>
            <person name="Govers F."/>
            <person name="Grenville-Briggs L.J."/>
            <person name="Horner N.R."/>
            <person name="Levin J.Z."/>
            <person name="Mammella M."/>
            <person name="Meijer H.J."/>
            <person name="Morris P."/>
            <person name="Nusbaum C."/>
            <person name="Oome S."/>
            <person name="Phillips A.J."/>
            <person name="van Rooyen D."/>
            <person name="Rzeszutek E."/>
            <person name="Saraiva M."/>
            <person name="Secombes C.J."/>
            <person name="Seidl M.F."/>
            <person name="Snel B."/>
            <person name="Stassen J.H."/>
            <person name="Sykes S."/>
            <person name="Tripathy S."/>
            <person name="van den Berg H."/>
            <person name="Vega-Arreguin J.C."/>
            <person name="Wawra S."/>
            <person name="Young S.K."/>
            <person name="Zeng Q."/>
            <person name="Dieguez-Uribeondo J."/>
            <person name="Russ C."/>
            <person name="Tyler B.M."/>
            <person name="van West P."/>
        </authorList>
    </citation>
    <scope>NUCLEOTIDE SEQUENCE [LARGE SCALE GENOMIC DNA]</scope>
    <source>
        <strain evidence="3 4">CBS 223.65</strain>
    </source>
</reference>
<dbReference type="STRING" id="695850.A0A067C1S2"/>
<dbReference type="PANTHER" id="PTHR44329">
    <property type="entry name" value="SERINE/THREONINE-PROTEIN KINASE TNNI3K-RELATED"/>
    <property type="match status" value="1"/>
</dbReference>